<evidence type="ECO:0000313" key="6">
    <source>
        <dbReference type="Proteomes" id="UP001595847"/>
    </source>
</evidence>
<dbReference type="Pfam" id="PF21761">
    <property type="entry name" value="RedAm-like_C"/>
    <property type="match status" value="1"/>
</dbReference>
<dbReference type="PANTHER" id="PTHR43580:SF2">
    <property type="entry name" value="CYTOKINE-LIKE NUCLEAR FACTOR N-PAC"/>
    <property type="match status" value="1"/>
</dbReference>
<dbReference type="InterPro" id="IPR015815">
    <property type="entry name" value="HIBADH-related"/>
</dbReference>
<feature type="domain" description="NADPH-dependent reductive aminase-like C-terminal" evidence="4">
    <location>
        <begin position="162"/>
        <end position="287"/>
    </location>
</feature>
<dbReference type="EMBL" id="JBHSBH010000010">
    <property type="protein sequence ID" value="MFC3997650.1"/>
    <property type="molecule type" value="Genomic_DNA"/>
</dbReference>
<dbReference type="EC" id="1.1.-.-" evidence="5"/>
<accession>A0ABV8FSN0</accession>
<dbReference type="PIRSF" id="PIRSF000103">
    <property type="entry name" value="HIBADH"/>
    <property type="match status" value="1"/>
</dbReference>
<protein>
    <submittedName>
        <fullName evidence="5">NAD(P)-dependent oxidoreductase</fullName>
        <ecNumber evidence="5">1.1.-.-</ecNumber>
    </submittedName>
</protein>
<organism evidence="5 6">
    <name type="scientific">Nocardiopsis sediminis</name>
    <dbReference type="NCBI Taxonomy" id="1778267"/>
    <lineage>
        <taxon>Bacteria</taxon>
        <taxon>Bacillati</taxon>
        <taxon>Actinomycetota</taxon>
        <taxon>Actinomycetes</taxon>
        <taxon>Streptosporangiales</taxon>
        <taxon>Nocardiopsidaceae</taxon>
        <taxon>Nocardiopsis</taxon>
    </lineage>
</organism>
<reference evidence="6" key="1">
    <citation type="journal article" date="2019" name="Int. J. Syst. Evol. Microbiol.">
        <title>The Global Catalogue of Microorganisms (GCM) 10K type strain sequencing project: providing services to taxonomists for standard genome sequencing and annotation.</title>
        <authorList>
            <consortium name="The Broad Institute Genomics Platform"/>
            <consortium name="The Broad Institute Genome Sequencing Center for Infectious Disease"/>
            <person name="Wu L."/>
            <person name="Ma J."/>
        </authorList>
    </citation>
    <scope>NUCLEOTIDE SEQUENCE [LARGE SCALE GENOMIC DNA]</scope>
    <source>
        <strain evidence="6">TBRC 1826</strain>
    </source>
</reference>
<dbReference type="PANTHER" id="PTHR43580">
    <property type="entry name" value="OXIDOREDUCTASE GLYR1-RELATED"/>
    <property type="match status" value="1"/>
</dbReference>
<proteinExistence type="inferred from homology"/>
<dbReference type="RefSeq" id="WP_378534759.1">
    <property type="nucleotide sequence ID" value="NZ_JBHSBH010000010.1"/>
</dbReference>
<feature type="domain" description="6-phosphogluconate dehydrogenase NADP-binding" evidence="3">
    <location>
        <begin position="7"/>
        <end position="155"/>
    </location>
</feature>
<dbReference type="InterPro" id="IPR008927">
    <property type="entry name" value="6-PGluconate_DH-like_C_sf"/>
</dbReference>
<dbReference type="InterPro" id="IPR051265">
    <property type="entry name" value="HIBADH-related_NP60_sf"/>
</dbReference>
<evidence type="ECO:0000256" key="1">
    <source>
        <dbReference type="ARBA" id="ARBA00009080"/>
    </source>
</evidence>
<comment type="caution">
    <text evidence="5">The sequence shown here is derived from an EMBL/GenBank/DDBJ whole genome shotgun (WGS) entry which is preliminary data.</text>
</comment>
<evidence type="ECO:0000259" key="4">
    <source>
        <dbReference type="Pfam" id="PF21761"/>
    </source>
</evidence>
<comment type="similarity">
    <text evidence="1">Belongs to the HIBADH-related family.</text>
</comment>
<keyword evidence="6" id="KW-1185">Reference proteome</keyword>
<name>A0ABV8FSN0_9ACTN</name>
<gene>
    <name evidence="5" type="ORF">ACFOVU_17080</name>
</gene>
<dbReference type="SUPFAM" id="SSF51735">
    <property type="entry name" value="NAD(P)-binding Rossmann-fold domains"/>
    <property type="match status" value="1"/>
</dbReference>
<dbReference type="InterPro" id="IPR048666">
    <property type="entry name" value="RedAm-like_C"/>
</dbReference>
<keyword evidence="2 5" id="KW-0560">Oxidoreductase</keyword>
<evidence type="ECO:0000313" key="5">
    <source>
        <dbReference type="EMBL" id="MFC3997650.1"/>
    </source>
</evidence>
<dbReference type="Pfam" id="PF03446">
    <property type="entry name" value="NAD_binding_2"/>
    <property type="match status" value="1"/>
</dbReference>
<dbReference type="GO" id="GO:0016491">
    <property type="term" value="F:oxidoreductase activity"/>
    <property type="evidence" value="ECO:0007669"/>
    <property type="project" value="UniProtKB-KW"/>
</dbReference>
<evidence type="ECO:0000259" key="3">
    <source>
        <dbReference type="Pfam" id="PF03446"/>
    </source>
</evidence>
<dbReference type="Proteomes" id="UP001595847">
    <property type="component" value="Unassembled WGS sequence"/>
</dbReference>
<dbReference type="InterPro" id="IPR013328">
    <property type="entry name" value="6PGD_dom2"/>
</dbReference>
<dbReference type="SUPFAM" id="SSF48179">
    <property type="entry name" value="6-phosphogluconate dehydrogenase C-terminal domain-like"/>
    <property type="match status" value="1"/>
</dbReference>
<evidence type="ECO:0000256" key="2">
    <source>
        <dbReference type="ARBA" id="ARBA00023002"/>
    </source>
</evidence>
<dbReference type="InterPro" id="IPR006115">
    <property type="entry name" value="6PGDH_NADP-bd"/>
</dbReference>
<dbReference type="Gene3D" id="1.10.1040.10">
    <property type="entry name" value="N-(1-d-carboxylethyl)-l-norvaline Dehydrogenase, domain 2"/>
    <property type="match status" value="1"/>
</dbReference>
<dbReference type="InterPro" id="IPR036291">
    <property type="entry name" value="NAD(P)-bd_dom_sf"/>
</dbReference>
<dbReference type="Gene3D" id="3.40.50.720">
    <property type="entry name" value="NAD(P)-binding Rossmann-like Domain"/>
    <property type="match status" value="1"/>
</dbReference>
<sequence>MTEQQTVTVIGLGPMGRAMVNAFLDRGYRVTVWNRTASRADGVVARGAVRAATAAEALKANGLVVLSLTDYAAMYDIIGPAADALAGRVLVNLSSDTPAEARTAAEWAARHGARQLTGGVQASPSGIGAPGSSTFYSGPREVFDAHRDTLEVLTAADYLGADPGLAALYYQLQMDTFWTSMLSHLHTLAVARAHGISAQEILPHISTTAASIPGFLEFYAPRIDAGDHGGDVDRLAMGTASVDHVVHTARDAGVDASLPEAVLAVFRRGMEHGGADGSFTGLIEVFAHDAA</sequence>